<dbReference type="Gene3D" id="1.20.1290.10">
    <property type="entry name" value="AhpD-like"/>
    <property type="match status" value="1"/>
</dbReference>
<sequence length="251" mass="28377">MNLTQKAREIFEKFFGKVEEKLLFTSDKEFFTNHINFTFGESFVKTNLDTQKYFLITLASTLAVGGKIEFKVLLQGAIKNDLSPIVIKEMIYQATPYVGFARVCDFLSLCNKVFKKLNIALVLTSQGTTTQENRKIKGREIQNAIFSEANITKMIETTPEDKAFINDFLSANCFGDYYTRMGLDLKTRELLTLVYLISLGGLDNQVKAHIQGNLNMGQSRKDLLNIIAALIPYIGYPKALNALNLLDDIKK</sequence>
<feature type="domain" description="Carboxymuconolactone decarboxylase-like" evidence="1">
    <location>
        <begin position="168"/>
        <end position="247"/>
    </location>
</feature>
<dbReference type="PANTHER" id="PTHR33570">
    <property type="entry name" value="4-CARBOXYMUCONOLACTONE DECARBOXYLASE FAMILY PROTEIN"/>
    <property type="match status" value="1"/>
</dbReference>
<dbReference type="InterPro" id="IPR029032">
    <property type="entry name" value="AhpD-like"/>
</dbReference>
<dbReference type="PANTHER" id="PTHR33570:SF2">
    <property type="entry name" value="CARBOXYMUCONOLACTONE DECARBOXYLASE-LIKE DOMAIN-CONTAINING PROTEIN"/>
    <property type="match status" value="1"/>
</dbReference>
<dbReference type="InterPro" id="IPR003779">
    <property type="entry name" value="CMD-like"/>
</dbReference>
<protein>
    <submittedName>
        <fullName evidence="2">Carboxymuconolactone decarboxylase family protein</fullName>
    </submittedName>
</protein>
<dbReference type="GO" id="GO:0051920">
    <property type="term" value="F:peroxiredoxin activity"/>
    <property type="evidence" value="ECO:0007669"/>
    <property type="project" value="InterPro"/>
</dbReference>
<accession>A0A6F9KIX2</accession>
<comment type="caution">
    <text evidence="2">The sequence shown here is derived from an EMBL/GenBank/DDBJ whole genome shotgun (WGS) entry which is preliminary data.</text>
</comment>
<gene>
    <name evidence="2" type="ORF">FV939_05530</name>
</gene>
<dbReference type="Pfam" id="PF02627">
    <property type="entry name" value="CMD"/>
    <property type="match status" value="1"/>
</dbReference>
<name>A0A6F9KIX2_CAMJU</name>
<organism evidence="2">
    <name type="scientific">Campylobacter jejuni</name>
    <dbReference type="NCBI Taxonomy" id="197"/>
    <lineage>
        <taxon>Bacteria</taxon>
        <taxon>Pseudomonadati</taxon>
        <taxon>Campylobacterota</taxon>
        <taxon>Epsilonproteobacteria</taxon>
        <taxon>Campylobacterales</taxon>
        <taxon>Campylobacteraceae</taxon>
        <taxon>Campylobacter</taxon>
    </lineage>
</organism>
<proteinExistence type="predicted"/>
<evidence type="ECO:0000313" key="2">
    <source>
        <dbReference type="EMBL" id="EDP4116305.1"/>
    </source>
</evidence>
<dbReference type="RefSeq" id="WP_218991457.1">
    <property type="nucleotide sequence ID" value="NZ_LQMJ01000211.1"/>
</dbReference>
<dbReference type="EMBL" id="AANLMS010000006">
    <property type="protein sequence ID" value="EDP4116305.1"/>
    <property type="molecule type" value="Genomic_DNA"/>
</dbReference>
<dbReference type="SUPFAM" id="SSF69118">
    <property type="entry name" value="AhpD-like"/>
    <property type="match status" value="1"/>
</dbReference>
<reference evidence="2" key="1">
    <citation type="submission" date="2019-08" db="EMBL/GenBank/DDBJ databases">
        <authorList>
            <person name="Ashton P.M."/>
            <person name="Dallman T."/>
            <person name="Nair S."/>
            <person name="De Pinna E."/>
            <person name="Peters T."/>
            <person name="Grant K."/>
        </authorList>
    </citation>
    <scope>NUCLEOTIDE SEQUENCE</scope>
    <source>
        <strain evidence="2">391787</strain>
    </source>
</reference>
<evidence type="ECO:0000259" key="1">
    <source>
        <dbReference type="Pfam" id="PF02627"/>
    </source>
</evidence>
<dbReference type="InterPro" id="IPR052512">
    <property type="entry name" value="4CMD/NDH-1_regulator"/>
</dbReference>
<dbReference type="AlphaFoldDB" id="A0A6F9KIX2"/>